<comment type="caution">
    <text evidence="1">The sequence shown here is derived from an EMBL/GenBank/DDBJ whole genome shotgun (WGS) entry which is preliminary data.</text>
</comment>
<sequence>MFLFTALRSAMLCSAKLLLYYRIDKDTLTNQGGFQDKYVIMLTFAGMDMSQLICGGCRTLLMYTRGAASVRCSCCHTVNLAPGTGFAHISCGNCRTTLMYPFGAPSVKCAVCHFVTNVNVSIFGFY</sequence>
<proteinExistence type="predicted"/>
<evidence type="ECO:0000313" key="2">
    <source>
        <dbReference type="Proteomes" id="UP001060085"/>
    </source>
</evidence>
<organism evidence="1 2">
    <name type="scientific">Catharanthus roseus</name>
    <name type="common">Madagascar periwinkle</name>
    <name type="synonym">Vinca rosea</name>
    <dbReference type="NCBI Taxonomy" id="4058"/>
    <lineage>
        <taxon>Eukaryota</taxon>
        <taxon>Viridiplantae</taxon>
        <taxon>Streptophyta</taxon>
        <taxon>Embryophyta</taxon>
        <taxon>Tracheophyta</taxon>
        <taxon>Spermatophyta</taxon>
        <taxon>Magnoliopsida</taxon>
        <taxon>eudicotyledons</taxon>
        <taxon>Gunneridae</taxon>
        <taxon>Pentapetalae</taxon>
        <taxon>asterids</taxon>
        <taxon>lamiids</taxon>
        <taxon>Gentianales</taxon>
        <taxon>Apocynaceae</taxon>
        <taxon>Rauvolfioideae</taxon>
        <taxon>Vinceae</taxon>
        <taxon>Catharanthinae</taxon>
        <taxon>Catharanthus</taxon>
    </lineage>
</organism>
<dbReference type="Proteomes" id="UP001060085">
    <property type="component" value="Linkage Group LG03"/>
</dbReference>
<dbReference type="EMBL" id="CM044703">
    <property type="protein sequence ID" value="KAI5674105.1"/>
    <property type="molecule type" value="Genomic_DNA"/>
</dbReference>
<keyword evidence="2" id="KW-1185">Reference proteome</keyword>
<evidence type="ECO:0000313" key="1">
    <source>
        <dbReference type="EMBL" id="KAI5674105.1"/>
    </source>
</evidence>
<name>A0ACC0BN54_CATRO</name>
<accession>A0ACC0BN54</accession>
<gene>
    <name evidence="1" type="ORF">M9H77_14469</name>
</gene>
<protein>
    <submittedName>
        <fullName evidence="1">Uncharacterized protein</fullName>
    </submittedName>
</protein>
<reference evidence="2" key="1">
    <citation type="journal article" date="2023" name="Nat. Plants">
        <title>Single-cell RNA sequencing provides a high-resolution roadmap for understanding the multicellular compartmentation of specialized metabolism.</title>
        <authorList>
            <person name="Sun S."/>
            <person name="Shen X."/>
            <person name="Li Y."/>
            <person name="Li Y."/>
            <person name="Wang S."/>
            <person name="Li R."/>
            <person name="Zhang H."/>
            <person name="Shen G."/>
            <person name="Guo B."/>
            <person name="Wei J."/>
            <person name="Xu J."/>
            <person name="St-Pierre B."/>
            <person name="Chen S."/>
            <person name="Sun C."/>
        </authorList>
    </citation>
    <scope>NUCLEOTIDE SEQUENCE [LARGE SCALE GENOMIC DNA]</scope>
</reference>